<feature type="compositionally biased region" description="Polar residues" evidence="1">
    <location>
        <begin position="235"/>
        <end position="251"/>
    </location>
</feature>
<feature type="region of interest" description="Disordered" evidence="1">
    <location>
        <begin position="1"/>
        <end position="37"/>
    </location>
</feature>
<dbReference type="STRING" id="1332264.BW730_00965"/>
<gene>
    <name evidence="3" type="ORF">BW730_00965</name>
</gene>
<evidence type="ECO:0000259" key="2">
    <source>
        <dbReference type="Pfam" id="PF00501"/>
    </source>
</evidence>
<feature type="domain" description="AMP-dependent synthetase/ligase" evidence="2">
    <location>
        <begin position="79"/>
        <end position="205"/>
    </location>
</feature>
<feature type="compositionally biased region" description="Basic residues" evidence="1">
    <location>
        <begin position="1"/>
        <end position="14"/>
    </location>
</feature>
<feature type="compositionally biased region" description="Low complexity" evidence="1">
    <location>
        <begin position="15"/>
        <end position="27"/>
    </location>
</feature>
<sequence>MLRGSTRRRRRVARRAAGAPLGADRAAVGGRDRPRVGQAVEGRPRCLVLHLRLDGRPDAAPHQARPLATAQLVSPLGLLPLPRHPSVGCLSPVDHGHGWSALLLTLLLGGHFLSATDGAAPIRAAGRVDLLTGVPLLLREFASAATRPRIGLVLSGSDRLDGADDLAARLGAPVYDAYGSTEAGTLCLASPEDRRRSPAPSAGPSRGCGSASATGFSRPAPRCSATPCSGATVAPSATDSCTSPDGRTGAS</sequence>
<dbReference type="SUPFAM" id="SSF56801">
    <property type="entry name" value="Acetyl-CoA synthetase-like"/>
    <property type="match status" value="1"/>
</dbReference>
<evidence type="ECO:0000313" key="3">
    <source>
        <dbReference type="EMBL" id="AQP46347.1"/>
    </source>
</evidence>
<organism evidence="3 4">
    <name type="scientific">Tessaracoccus aquimaris</name>
    <dbReference type="NCBI Taxonomy" id="1332264"/>
    <lineage>
        <taxon>Bacteria</taxon>
        <taxon>Bacillati</taxon>
        <taxon>Actinomycetota</taxon>
        <taxon>Actinomycetes</taxon>
        <taxon>Propionibacteriales</taxon>
        <taxon>Propionibacteriaceae</taxon>
        <taxon>Tessaracoccus</taxon>
    </lineage>
</organism>
<dbReference type="Gene3D" id="3.40.50.12780">
    <property type="entry name" value="N-terminal domain of ligase-like"/>
    <property type="match status" value="1"/>
</dbReference>
<dbReference type="EMBL" id="CP019606">
    <property type="protein sequence ID" value="AQP46347.1"/>
    <property type="molecule type" value="Genomic_DNA"/>
</dbReference>
<dbReference type="KEGG" id="tes:BW730_00965"/>
<evidence type="ECO:0000313" key="4">
    <source>
        <dbReference type="Proteomes" id="UP000188145"/>
    </source>
</evidence>
<protein>
    <recommendedName>
        <fullName evidence="2">AMP-dependent synthetase/ligase domain-containing protein</fullName>
    </recommendedName>
</protein>
<dbReference type="InterPro" id="IPR042099">
    <property type="entry name" value="ANL_N_sf"/>
</dbReference>
<name>A0A1Q2CJR0_9ACTN</name>
<evidence type="ECO:0000256" key="1">
    <source>
        <dbReference type="SAM" id="MobiDB-lite"/>
    </source>
</evidence>
<feature type="region of interest" description="Disordered" evidence="1">
    <location>
        <begin position="189"/>
        <end position="251"/>
    </location>
</feature>
<reference evidence="4" key="1">
    <citation type="submission" date="2017-02" db="EMBL/GenBank/DDBJ databases">
        <title>Tessaracoccus aquaemaris sp. nov., isolated from the intestine of a Korean rockfish, Sebastes schlegelii, in a marine aquaculture pond.</title>
        <authorList>
            <person name="Tak E.J."/>
            <person name="Bae J.-W."/>
        </authorList>
    </citation>
    <scope>NUCLEOTIDE SEQUENCE [LARGE SCALE GENOMIC DNA]</scope>
    <source>
        <strain evidence="4">NSG39</strain>
    </source>
</reference>
<dbReference type="Pfam" id="PF00501">
    <property type="entry name" value="AMP-binding"/>
    <property type="match status" value="1"/>
</dbReference>
<proteinExistence type="predicted"/>
<dbReference type="InterPro" id="IPR000873">
    <property type="entry name" value="AMP-dep_synth/lig_dom"/>
</dbReference>
<dbReference type="AlphaFoldDB" id="A0A1Q2CJR0"/>
<dbReference type="Proteomes" id="UP000188145">
    <property type="component" value="Chromosome"/>
</dbReference>
<accession>A0A1Q2CJR0</accession>
<keyword evidence="4" id="KW-1185">Reference proteome</keyword>